<feature type="compositionally biased region" description="Low complexity" evidence="2">
    <location>
        <begin position="101"/>
        <end position="110"/>
    </location>
</feature>
<dbReference type="InterPro" id="IPR036864">
    <property type="entry name" value="Zn2-C6_fun-type_DNA-bd_sf"/>
</dbReference>
<evidence type="ECO:0000256" key="2">
    <source>
        <dbReference type="SAM" id="MobiDB-lite"/>
    </source>
</evidence>
<dbReference type="AlphaFoldDB" id="A0A8K0SZS1"/>
<dbReference type="PROSITE" id="PS00463">
    <property type="entry name" value="ZN2_CY6_FUNGAL_1"/>
    <property type="match status" value="1"/>
</dbReference>
<feature type="region of interest" description="Disordered" evidence="2">
    <location>
        <begin position="189"/>
        <end position="210"/>
    </location>
</feature>
<protein>
    <recommendedName>
        <fullName evidence="3">Zn(2)-C6 fungal-type domain-containing protein</fullName>
    </recommendedName>
</protein>
<feature type="compositionally biased region" description="Polar residues" evidence="2">
    <location>
        <begin position="85"/>
        <end position="100"/>
    </location>
</feature>
<dbReference type="EMBL" id="JAGPNK010000004">
    <property type="protein sequence ID" value="KAH7322676.1"/>
    <property type="molecule type" value="Genomic_DNA"/>
</dbReference>
<feature type="domain" description="Zn(2)-C6 fungal-type" evidence="3">
    <location>
        <begin position="41"/>
        <end position="70"/>
    </location>
</feature>
<feature type="region of interest" description="Disordered" evidence="2">
    <location>
        <begin position="73"/>
        <end position="117"/>
    </location>
</feature>
<dbReference type="InterPro" id="IPR001138">
    <property type="entry name" value="Zn2Cys6_DnaBD"/>
</dbReference>
<dbReference type="PROSITE" id="PS50048">
    <property type="entry name" value="ZN2_CY6_FUNGAL_2"/>
    <property type="match status" value="1"/>
</dbReference>
<evidence type="ECO:0000256" key="1">
    <source>
        <dbReference type="ARBA" id="ARBA00023242"/>
    </source>
</evidence>
<organism evidence="4 5">
    <name type="scientific">Stachybotrys elegans</name>
    <dbReference type="NCBI Taxonomy" id="80388"/>
    <lineage>
        <taxon>Eukaryota</taxon>
        <taxon>Fungi</taxon>
        <taxon>Dikarya</taxon>
        <taxon>Ascomycota</taxon>
        <taxon>Pezizomycotina</taxon>
        <taxon>Sordariomycetes</taxon>
        <taxon>Hypocreomycetidae</taxon>
        <taxon>Hypocreales</taxon>
        <taxon>Stachybotryaceae</taxon>
        <taxon>Stachybotrys</taxon>
    </lineage>
</organism>
<dbReference type="SUPFAM" id="SSF57701">
    <property type="entry name" value="Zn2/Cys6 DNA-binding domain"/>
    <property type="match status" value="1"/>
</dbReference>
<dbReference type="GO" id="GO:0000981">
    <property type="term" value="F:DNA-binding transcription factor activity, RNA polymerase II-specific"/>
    <property type="evidence" value="ECO:0007669"/>
    <property type="project" value="InterPro"/>
</dbReference>
<gene>
    <name evidence="4" type="ORF">B0I35DRAFT_476603</name>
</gene>
<feature type="region of interest" description="Disordered" evidence="2">
    <location>
        <begin position="304"/>
        <end position="335"/>
    </location>
</feature>
<accession>A0A8K0SZS1</accession>
<keyword evidence="1" id="KW-0539">Nucleus</keyword>
<evidence type="ECO:0000313" key="5">
    <source>
        <dbReference type="Proteomes" id="UP000813444"/>
    </source>
</evidence>
<evidence type="ECO:0000313" key="4">
    <source>
        <dbReference type="EMBL" id="KAH7322676.1"/>
    </source>
</evidence>
<evidence type="ECO:0000259" key="3">
    <source>
        <dbReference type="PROSITE" id="PS50048"/>
    </source>
</evidence>
<dbReference type="SMART" id="SM00066">
    <property type="entry name" value="GAL4"/>
    <property type="match status" value="1"/>
</dbReference>
<dbReference type="OrthoDB" id="4356994at2759"/>
<reference evidence="4" key="1">
    <citation type="journal article" date="2021" name="Nat. Commun.">
        <title>Genetic determinants of endophytism in the Arabidopsis root mycobiome.</title>
        <authorList>
            <person name="Mesny F."/>
            <person name="Miyauchi S."/>
            <person name="Thiergart T."/>
            <person name="Pickel B."/>
            <person name="Atanasova L."/>
            <person name="Karlsson M."/>
            <person name="Huettel B."/>
            <person name="Barry K.W."/>
            <person name="Haridas S."/>
            <person name="Chen C."/>
            <person name="Bauer D."/>
            <person name="Andreopoulos W."/>
            <person name="Pangilinan J."/>
            <person name="LaButti K."/>
            <person name="Riley R."/>
            <person name="Lipzen A."/>
            <person name="Clum A."/>
            <person name="Drula E."/>
            <person name="Henrissat B."/>
            <person name="Kohler A."/>
            <person name="Grigoriev I.V."/>
            <person name="Martin F.M."/>
            <person name="Hacquard S."/>
        </authorList>
    </citation>
    <scope>NUCLEOTIDE SEQUENCE</scope>
    <source>
        <strain evidence="4">MPI-CAGE-CH-0235</strain>
    </source>
</reference>
<dbReference type="GO" id="GO:0008270">
    <property type="term" value="F:zinc ion binding"/>
    <property type="evidence" value="ECO:0007669"/>
    <property type="project" value="InterPro"/>
</dbReference>
<keyword evidence="5" id="KW-1185">Reference proteome</keyword>
<comment type="caution">
    <text evidence="4">The sequence shown here is derived from an EMBL/GenBank/DDBJ whole genome shotgun (WGS) entry which is preliminary data.</text>
</comment>
<dbReference type="Proteomes" id="UP000813444">
    <property type="component" value="Unassembled WGS sequence"/>
</dbReference>
<name>A0A8K0SZS1_9HYPO</name>
<dbReference type="CDD" id="cd00067">
    <property type="entry name" value="GAL4"/>
    <property type="match status" value="1"/>
</dbReference>
<feature type="compositionally biased region" description="Low complexity" evidence="2">
    <location>
        <begin position="197"/>
        <end position="210"/>
    </location>
</feature>
<sequence length="439" mass="48292">MFITLKASKDGARLPSMKQVAHSNASIESSRSHFGAGRKDACAICRTKKIRCTGDELACDRCKAQKITCVPSRPANQRKARKQRQSASQRISKTQINESGPTQQPTPSSPHGFIENVAPDEPVPPCFILDSCWNQRINYDLSSGDQISQLLTTPTRFPGAVFNDESAELPFDMGDFDPAVAYPWEDDASASNNTQLSSGPDAASSSASETANASKASEPCTCLPDILDVVQKLEDDEFRLRTLAFDHVLKLQKWLLFHCCKQLDCSKCSDKATAPAMILIICERISEMFRCLARRMPTLSPHGIQPPAADARLLPPPQGSTSPLEEATGGKLFDGGTAEDGSATPCSLDMFSPDFRAEYSFEEQLHMIHVLTKIQVRNFNQFLVRLGHTPQSQRSRARQGKICFLIRQLQESASAIDASFCSMLQNHFENPDVPPPVTL</sequence>
<dbReference type="Gene3D" id="4.10.240.10">
    <property type="entry name" value="Zn(2)-C6 fungal-type DNA-binding domain"/>
    <property type="match status" value="1"/>
</dbReference>
<proteinExistence type="predicted"/>